<sequence length="142" mass="15810">MQARMRRLANVDKRCPPTCLRWLALPQRLSFMHHCPETKNCVRACMSGLICPAGTKSTYIHAYILSQLAFPALSTILQSTTAGPRLLLQSHRTAGSLLGGLSRIPRNKVNMDVHSTRRSAPIPSHTIHSPVGPQPSQRRRPR</sequence>
<evidence type="ECO:0000313" key="3">
    <source>
        <dbReference type="Proteomes" id="UP000240883"/>
    </source>
</evidence>
<gene>
    <name evidence="2" type="ORF">BS50DRAFT_90275</name>
</gene>
<organism evidence="2 3">
    <name type="scientific">Corynespora cassiicola Philippines</name>
    <dbReference type="NCBI Taxonomy" id="1448308"/>
    <lineage>
        <taxon>Eukaryota</taxon>
        <taxon>Fungi</taxon>
        <taxon>Dikarya</taxon>
        <taxon>Ascomycota</taxon>
        <taxon>Pezizomycotina</taxon>
        <taxon>Dothideomycetes</taxon>
        <taxon>Pleosporomycetidae</taxon>
        <taxon>Pleosporales</taxon>
        <taxon>Corynesporascaceae</taxon>
        <taxon>Corynespora</taxon>
    </lineage>
</organism>
<proteinExistence type="predicted"/>
<evidence type="ECO:0000313" key="2">
    <source>
        <dbReference type="EMBL" id="PSN63835.1"/>
    </source>
</evidence>
<feature type="region of interest" description="Disordered" evidence="1">
    <location>
        <begin position="116"/>
        <end position="142"/>
    </location>
</feature>
<name>A0A2T2NEG7_CORCC</name>
<dbReference type="Proteomes" id="UP000240883">
    <property type="component" value="Unassembled WGS sequence"/>
</dbReference>
<evidence type="ECO:0000256" key="1">
    <source>
        <dbReference type="SAM" id="MobiDB-lite"/>
    </source>
</evidence>
<dbReference type="AlphaFoldDB" id="A0A2T2NEG7"/>
<dbReference type="EMBL" id="KZ678139">
    <property type="protein sequence ID" value="PSN63835.1"/>
    <property type="molecule type" value="Genomic_DNA"/>
</dbReference>
<protein>
    <submittedName>
        <fullName evidence="2">Uncharacterized protein</fullName>
    </submittedName>
</protein>
<reference evidence="2 3" key="1">
    <citation type="journal article" date="2018" name="Front. Microbiol.">
        <title>Genome-Wide Analysis of Corynespora cassiicola Leaf Fall Disease Putative Effectors.</title>
        <authorList>
            <person name="Lopez D."/>
            <person name="Ribeiro S."/>
            <person name="Label P."/>
            <person name="Fumanal B."/>
            <person name="Venisse J.S."/>
            <person name="Kohler A."/>
            <person name="de Oliveira R.R."/>
            <person name="Labutti K."/>
            <person name="Lipzen A."/>
            <person name="Lail K."/>
            <person name="Bauer D."/>
            <person name="Ohm R.A."/>
            <person name="Barry K.W."/>
            <person name="Spatafora J."/>
            <person name="Grigoriev I.V."/>
            <person name="Martin F.M."/>
            <person name="Pujade-Renaud V."/>
        </authorList>
    </citation>
    <scope>NUCLEOTIDE SEQUENCE [LARGE SCALE GENOMIC DNA]</scope>
    <source>
        <strain evidence="2 3">Philippines</strain>
    </source>
</reference>
<keyword evidence="3" id="KW-1185">Reference proteome</keyword>
<accession>A0A2T2NEG7</accession>